<evidence type="ECO:0000256" key="2">
    <source>
        <dbReference type="ARBA" id="ARBA00022763"/>
    </source>
</evidence>
<reference evidence="4 5" key="1">
    <citation type="submission" date="2020-04" db="EMBL/GenBank/DDBJ databases">
        <title>Salinimonas sp. HHU 13199.</title>
        <authorList>
            <person name="Cui X."/>
            <person name="Zhang D."/>
        </authorList>
    </citation>
    <scope>NUCLEOTIDE SEQUENCE [LARGE SCALE GENOMIC DNA]</scope>
    <source>
        <strain evidence="4 5">HHU 13199</strain>
    </source>
</reference>
<dbReference type="InterPro" id="IPR043128">
    <property type="entry name" value="Rev_trsase/Diguanyl_cyclase"/>
</dbReference>
<keyword evidence="5" id="KW-1185">Reference proteome</keyword>
<dbReference type="Pfam" id="PF00817">
    <property type="entry name" value="IMS"/>
    <property type="match status" value="1"/>
</dbReference>
<dbReference type="PANTHER" id="PTHR35369">
    <property type="entry name" value="BLR3025 PROTEIN-RELATED"/>
    <property type="match status" value="1"/>
</dbReference>
<dbReference type="RefSeq" id="WP_191026691.1">
    <property type="nucleotide sequence ID" value="NZ_JABBXD010000017.1"/>
</dbReference>
<keyword evidence="2" id="KW-0227">DNA damage</keyword>
<dbReference type="PANTHER" id="PTHR35369:SF2">
    <property type="entry name" value="BLR3025 PROTEIN"/>
    <property type="match status" value="1"/>
</dbReference>
<accession>A0ABR8LPH1</accession>
<dbReference type="Proteomes" id="UP000624419">
    <property type="component" value="Unassembled WGS sequence"/>
</dbReference>
<dbReference type="InterPro" id="IPR050356">
    <property type="entry name" value="SulA_CellDiv_inhibitor"/>
</dbReference>
<feature type="domain" description="UmuC" evidence="3">
    <location>
        <begin position="23"/>
        <end position="143"/>
    </location>
</feature>
<evidence type="ECO:0000313" key="4">
    <source>
        <dbReference type="EMBL" id="MBD3587647.1"/>
    </source>
</evidence>
<gene>
    <name evidence="4" type="ORF">HHX48_18065</name>
</gene>
<comment type="caution">
    <text evidence="4">The sequence shown here is derived from an EMBL/GenBank/DDBJ whole genome shotgun (WGS) entry which is preliminary data.</text>
</comment>
<dbReference type="SUPFAM" id="SSF56672">
    <property type="entry name" value="DNA/RNA polymerases"/>
    <property type="match status" value="1"/>
</dbReference>
<dbReference type="Gene3D" id="3.40.1170.60">
    <property type="match status" value="1"/>
</dbReference>
<dbReference type="CDD" id="cd03468">
    <property type="entry name" value="PolY_like"/>
    <property type="match status" value="1"/>
</dbReference>
<proteinExistence type="inferred from homology"/>
<organism evidence="4 5">
    <name type="scientific">Salinimonas profundi</name>
    <dbReference type="NCBI Taxonomy" id="2729140"/>
    <lineage>
        <taxon>Bacteria</taxon>
        <taxon>Pseudomonadati</taxon>
        <taxon>Pseudomonadota</taxon>
        <taxon>Gammaproteobacteria</taxon>
        <taxon>Alteromonadales</taxon>
        <taxon>Alteromonadaceae</taxon>
        <taxon>Alteromonas/Salinimonas group</taxon>
        <taxon>Salinimonas</taxon>
    </lineage>
</organism>
<evidence type="ECO:0000256" key="1">
    <source>
        <dbReference type="ARBA" id="ARBA00010945"/>
    </source>
</evidence>
<evidence type="ECO:0000259" key="3">
    <source>
        <dbReference type="Pfam" id="PF00817"/>
    </source>
</evidence>
<name>A0ABR8LPH1_9ALTE</name>
<sequence length="461" mass="52330">MLWAYFHFYQLTIDSGGEKDNTAAVIVYEAKTNRVRQCNAAASSAGVAVGMGMAQAAALCQSVSVIDYCEQREAHRLMALANRLYQAASDIVTFTPDGLALRLDPLIRYYEGLENIWQVLVNELNAAKVKYAFGVGWSIEAAKTLAMNKANQLFHRNEQIRQALSACPLSATELTDKQRNALKRVGIHSLQQLLDVPASELGRRFDNTLISYLCALRAETFPRVNYYSPPDTFFSLIEPSYEISHTEQLLPFMRNLTDEFLTFARLRNRFSQQLCFSLCFREIPSMTLTVGSAAPLFKVKQWESLVSLKLEQIVLPAPVVKLTLQVDELEDVDEQTSDFFNNRVHEFAQKQLISRLQARLGESVIQYPYAGDDFRPDQLSSFQQNNVKVERHHPLPCVSLLSPAPLDESPHIEYGPVRIQTGWWDGNTVKRDYYIGRTDDGRRLHLYRDSAGAWFISGMYC</sequence>
<protein>
    <submittedName>
        <fullName evidence="4">DNA polymerase Y family protein</fullName>
    </submittedName>
</protein>
<dbReference type="InterPro" id="IPR043502">
    <property type="entry name" value="DNA/RNA_pol_sf"/>
</dbReference>
<evidence type="ECO:0000313" key="5">
    <source>
        <dbReference type="Proteomes" id="UP000624419"/>
    </source>
</evidence>
<dbReference type="Gene3D" id="3.30.70.270">
    <property type="match status" value="1"/>
</dbReference>
<comment type="similarity">
    <text evidence="1">Belongs to the DNA polymerase type-Y family.</text>
</comment>
<dbReference type="EMBL" id="JABBXD010000017">
    <property type="protein sequence ID" value="MBD3587647.1"/>
    <property type="molecule type" value="Genomic_DNA"/>
</dbReference>
<dbReference type="InterPro" id="IPR001126">
    <property type="entry name" value="UmuC"/>
</dbReference>